<dbReference type="PANTHER" id="PTHR45947">
    <property type="entry name" value="SULFOQUINOVOSYL TRANSFERASE SQD2"/>
    <property type="match status" value="1"/>
</dbReference>
<evidence type="ECO:0000256" key="3">
    <source>
        <dbReference type="SAM" id="MobiDB-lite"/>
    </source>
</evidence>
<evidence type="ECO:0000256" key="1">
    <source>
        <dbReference type="ARBA" id="ARBA00022676"/>
    </source>
</evidence>
<reference evidence="7" key="1">
    <citation type="journal article" date="2019" name="Int. J. Syst. Evol. Microbiol.">
        <title>The Global Catalogue of Microorganisms (GCM) 10K type strain sequencing project: providing services to taxonomists for standard genome sequencing and annotation.</title>
        <authorList>
            <consortium name="The Broad Institute Genomics Platform"/>
            <consortium name="The Broad Institute Genome Sequencing Center for Infectious Disease"/>
            <person name="Wu L."/>
            <person name="Ma J."/>
        </authorList>
    </citation>
    <scope>NUCLEOTIDE SEQUENCE [LARGE SCALE GENOMIC DNA]</scope>
    <source>
        <strain evidence="7">CGMCC 4.7132</strain>
    </source>
</reference>
<dbReference type="InterPro" id="IPR001296">
    <property type="entry name" value="Glyco_trans_1"/>
</dbReference>
<accession>A0ABV9CCI6</accession>
<dbReference type="InterPro" id="IPR028098">
    <property type="entry name" value="Glyco_trans_4-like_N"/>
</dbReference>
<dbReference type="Pfam" id="PF13439">
    <property type="entry name" value="Glyco_transf_4"/>
    <property type="match status" value="1"/>
</dbReference>
<protein>
    <submittedName>
        <fullName evidence="6">Glycosyltransferase</fullName>
        <ecNumber evidence="6">2.4.-.-</ecNumber>
    </submittedName>
</protein>
<dbReference type="Pfam" id="PF00534">
    <property type="entry name" value="Glycos_transf_1"/>
    <property type="match status" value="1"/>
</dbReference>
<keyword evidence="7" id="KW-1185">Reference proteome</keyword>
<gene>
    <name evidence="6" type="ORF">ACFO60_08085</name>
</gene>
<feature type="domain" description="Glycosyl transferase family 1" evidence="4">
    <location>
        <begin position="182"/>
        <end position="309"/>
    </location>
</feature>
<evidence type="ECO:0000313" key="6">
    <source>
        <dbReference type="EMBL" id="MFC4530721.1"/>
    </source>
</evidence>
<dbReference type="GO" id="GO:0016757">
    <property type="term" value="F:glycosyltransferase activity"/>
    <property type="evidence" value="ECO:0007669"/>
    <property type="project" value="UniProtKB-KW"/>
</dbReference>
<keyword evidence="1 6" id="KW-0328">Glycosyltransferase</keyword>
<evidence type="ECO:0000259" key="5">
    <source>
        <dbReference type="Pfam" id="PF13439"/>
    </source>
</evidence>
<feature type="compositionally biased region" description="Low complexity" evidence="3">
    <location>
        <begin position="13"/>
        <end position="22"/>
    </location>
</feature>
<sequence length="367" mass="40223">MGPGMLLPLEQVSDSPSESSPHGSRRAAEPVPVSVVSESAFTVRGHGVHSVFEESLRAIKRMPDFRRVSGLRAYRKDVVLHVHTMGPLAALRMMAHRGPKLISAHVTPETLIGSIKGAHLIRGLVNRYMRGVFDLATLVLSVSKATTAELTDLGVRRPVMLMSNAIDEERIRSLAGRRAELRRGFGWGDHLVVLGVGQVQPRKGVEEFVSCARALPHLRFVWVGGMQFGMLSDARHDLTRLRETAPDNVTFTGLVPRDEVFAYCAAADVFFLPSKHETFGLATLEAATAALPVVVPDLPCYRDWLKDAYLHARTVPEFVELLRSLEDAPVRATWAALAATAATAHDSRTLADGLREAYLLAAARHRP</sequence>
<dbReference type="SUPFAM" id="SSF53756">
    <property type="entry name" value="UDP-Glycosyltransferase/glycogen phosphorylase"/>
    <property type="match status" value="1"/>
</dbReference>
<evidence type="ECO:0000313" key="7">
    <source>
        <dbReference type="Proteomes" id="UP001596004"/>
    </source>
</evidence>
<dbReference type="InterPro" id="IPR050194">
    <property type="entry name" value="Glycosyltransferase_grp1"/>
</dbReference>
<name>A0ABV9CCI6_9ACTN</name>
<keyword evidence="2 6" id="KW-0808">Transferase</keyword>
<dbReference type="Proteomes" id="UP001596004">
    <property type="component" value="Unassembled WGS sequence"/>
</dbReference>
<dbReference type="Gene3D" id="3.40.50.2000">
    <property type="entry name" value="Glycogen Phosphorylase B"/>
    <property type="match status" value="2"/>
</dbReference>
<evidence type="ECO:0000259" key="4">
    <source>
        <dbReference type="Pfam" id="PF00534"/>
    </source>
</evidence>
<feature type="domain" description="Glycosyltransferase subfamily 4-like N-terminal" evidence="5">
    <location>
        <begin position="35"/>
        <end position="170"/>
    </location>
</feature>
<organism evidence="6 7">
    <name type="scientific">Sphaerisporangium dianthi</name>
    <dbReference type="NCBI Taxonomy" id="1436120"/>
    <lineage>
        <taxon>Bacteria</taxon>
        <taxon>Bacillati</taxon>
        <taxon>Actinomycetota</taxon>
        <taxon>Actinomycetes</taxon>
        <taxon>Streptosporangiales</taxon>
        <taxon>Streptosporangiaceae</taxon>
        <taxon>Sphaerisporangium</taxon>
    </lineage>
</organism>
<dbReference type="PANTHER" id="PTHR45947:SF3">
    <property type="entry name" value="SULFOQUINOVOSYL TRANSFERASE SQD2"/>
    <property type="match status" value="1"/>
</dbReference>
<dbReference type="RefSeq" id="WP_380838747.1">
    <property type="nucleotide sequence ID" value="NZ_JBHSFP010000004.1"/>
</dbReference>
<evidence type="ECO:0000256" key="2">
    <source>
        <dbReference type="ARBA" id="ARBA00022679"/>
    </source>
</evidence>
<dbReference type="EC" id="2.4.-.-" evidence="6"/>
<feature type="region of interest" description="Disordered" evidence="3">
    <location>
        <begin position="1"/>
        <end position="31"/>
    </location>
</feature>
<proteinExistence type="predicted"/>
<comment type="caution">
    <text evidence="6">The sequence shown here is derived from an EMBL/GenBank/DDBJ whole genome shotgun (WGS) entry which is preliminary data.</text>
</comment>
<dbReference type="EMBL" id="JBHSFP010000004">
    <property type="protein sequence ID" value="MFC4530721.1"/>
    <property type="molecule type" value="Genomic_DNA"/>
</dbReference>